<evidence type="ECO:0000256" key="1">
    <source>
        <dbReference type="SAM" id="Phobius"/>
    </source>
</evidence>
<dbReference type="EMBL" id="LR216287">
    <property type="protein sequence ID" value="VFJ13554.1"/>
    <property type="molecule type" value="Genomic_DNA"/>
</dbReference>
<accession>A0A484IEY5</accession>
<gene>
    <name evidence="2" type="ORF">NFRAN_1232</name>
</gene>
<protein>
    <submittedName>
        <fullName evidence="2">Uncharacterized protein</fullName>
    </submittedName>
</protein>
<dbReference type="KEGG" id="nfn:NFRAN_1232"/>
<dbReference type="AlphaFoldDB" id="A0A484IEY5"/>
<dbReference type="Proteomes" id="UP000294299">
    <property type="component" value="Chromosome NFRAN"/>
</dbReference>
<sequence length="71" mass="8296">MGKSQPALFIIQKSCTKDVELDVMVFFGYNSYTLSKLFYQIFSFTLCRFMVVLISNPKKIRFICTKNDFSC</sequence>
<organism evidence="2 3">
    <name type="scientific">Candidatus Nitrosocosmicus franklandianus</name>
    <dbReference type="NCBI Taxonomy" id="1798806"/>
    <lineage>
        <taxon>Archaea</taxon>
        <taxon>Nitrososphaerota</taxon>
        <taxon>Nitrososphaeria</taxon>
        <taxon>Nitrososphaerales</taxon>
        <taxon>Nitrososphaeraceae</taxon>
        <taxon>Candidatus Nitrosocosmicus</taxon>
    </lineage>
</organism>
<evidence type="ECO:0000313" key="2">
    <source>
        <dbReference type="EMBL" id="VFJ13554.1"/>
    </source>
</evidence>
<keyword evidence="1" id="KW-0472">Membrane</keyword>
<keyword evidence="1" id="KW-0812">Transmembrane</keyword>
<name>A0A484IEY5_9ARCH</name>
<feature type="transmembrane region" description="Helical" evidence="1">
    <location>
        <begin position="37"/>
        <end position="56"/>
    </location>
</feature>
<keyword evidence="3" id="KW-1185">Reference proteome</keyword>
<proteinExistence type="predicted"/>
<reference evidence="2 3" key="1">
    <citation type="submission" date="2019-02" db="EMBL/GenBank/DDBJ databases">
        <authorList>
            <person name="Lehtovirta-Morley E L."/>
        </authorList>
    </citation>
    <scope>NUCLEOTIDE SEQUENCE [LARGE SCALE GENOMIC DNA]</scope>
    <source>
        <strain evidence="2">NFRAN1</strain>
    </source>
</reference>
<keyword evidence="1" id="KW-1133">Transmembrane helix</keyword>
<evidence type="ECO:0000313" key="3">
    <source>
        <dbReference type="Proteomes" id="UP000294299"/>
    </source>
</evidence>